<accession>A0AA40CQQ5</accession>
<protein>
    <submittedName>
        <fullName evidence="2">Heterokaryon incompatibility protein-domain-containing protein</fullName>
    </submittedName>
</protein>
<comment type="caution">
    <text evidence="2">The sequence shown here is derived from an EMBL/GenBank/DDBJ whole genome shotgun (WGS) entry which is preliminary data.</text>
</comment>
<dbReference type="Proteomes" id="UP001174936">
    <property type="component" value="Unassembled WGS sequence"/>
</dbReference>
<dbReference type="InterPro" id="IPR052895">
    <property type="entry name" value="HetReg/Transcr_Mod"/>
</dbReference>
<evidence type="ECO:0000313" key="2">
    <source>
        <dbReference type="EMBL" id="KAK0647197.1"/>
    </source>
</evidence>
<reference evidence="2" key="1">
    <citation type="submission" date="2023-06" db="EMBL/GenBank/DDBJ databases">
        <title>Genome-scale phylogeny and comparative genomics of the fungal order Sordariales.</title>
        <authorList>
            <consortium name="Lawrence Berkeley National Laboratory"/>
            <person name="Hensen N."/>
            <person name="Bonometti L."/>
            <person name="Westerberg I."/>
            <person name="Brannstrom I.O."/>
            <person name="Guillou S."/>
            <person name="Cros-Aarteil S."/>
            <person name="Calhoun S."/>
            <person name="Haridas S."/>
            <person name="Kuo A."/>
            <person name="Mondo S."/>
            <person name="Pangilinan J."/>
            <person name="Riley R."/>
            <person name="Labutti K."/>
            <person name="Andreopoulos B."/>
            <person name="Lipzen A."/>
            <person name="Chen C."/>
            <person name="Yanf M."/>
            <person name="Daum C."/>
            <person name="Ng V."/>
            <person name="Clum A."/>
            <person name="Steindorff A."/>
            <person name="Ohm R."/>
            <person name="Martin F."/>
            <person name="Silar P."/>
            <person name="Natvig D."/>
            <person name="Lalanne C."/>
            <person name="Gautier V."/>
            <person name="Ament-Velasquez S.L."/>
            <person name="Kruys A."/>
            <person name="Hutchinson M.I."/>
            <person name="Powell A.J."/>
            <person name="Barry K."/>
            <person name="Miller A.N."/>
            <person name="Grigoriev I.V."/>
            <person name="Debuchy R."/>
            <person name="Gladieux P."/>
            <person name="Thoren M.H."/>
            <person name="Johannesson H."/>
        </authorList>
    </citation>
    <scope>NUCLEOTIDE SEQUENCE</scope>
    <source>
        <strain evidence="2">SMH2532-1</strain>
    </source>
</reference>
<dbReference type="Pfam" id="PF26639">
    <property type="entry name" value="Het-6_barrel"/>
    <property type="match status" value="1"/>
</dbReference>
<dbReference type="PANTHER" id="PTHR24148">
    <property type="entry name" value="ANKYRIN REPEAT DOMAIN-CONTAINING PROTEIN 39 HOMOLOG-RELATED"/>
    <property type="match status" value="1"/>
</dbReference>
<dbReference type="EMBL" id="JAULSV010000004">
    <property type="protein sequence ID" value="KAK0647197.1"/>
    <property type="molecule type" value="Genomic_DNA"/>
</dbReference>
<gene>
    <name evidence="2" type="ORF">B0T16DRAFT_329446</name>
</gene>
<name>A0AA40CQQ5_9PEZI</name>
<keyword evidence="3" id="KW-1185">Reference proteome</keyword>
<dbReference type="PANTHER" id="PTHR24148:SF73">
    <property type="entry name" value="HET DOMAIN PROTEIN (AFU_ORTHOLOGUE AFUA_8G01020)"/>
    <property type="match status" value="1"/>
</dbReference>
<feature type="domain" description="Heterokaryon incompatibility" evidence="1">
    <location>
        <begin position="62"/>
        <end position="150"/>
    </location>
</feature>
<dbReference type="InterPro" id="IPR010730">
    <property type="entry name" value="HET"/>
</dbReference>
<sequence>MHAPPLPPRPAGLSQTRFHPAYLPLPDARSHIRLLVLEPAPTFESPLVGALVHVPLAQQSYFDALSYAWGSLGKTGAISLSGYAYALYESADAALRRLRRASETRAIWIDAMCINQEDSVEKSFQVPLMRQIYQQASQVYVYLGETKDADVRELLCRPWWTRTWVLQEAIVAKDVQFMYGPETFGWDLVGSMVSAQSYDMGLGDTYHSTHAPEEAALLGRYEALDELRRAWRGVGDKRIRMLEILYNFRGQGCTDPRDRIYSFLGLAHMTGVFGIETDYQLPTAQVYLRFARHDPSPIPYVSTATGQDLLYRASGDLIAQLSPSPPHILSLSGLHFDTISSISLPFHPPSSTPYFFRRPSDPRAQWESLALSPAVPKDGSLSPSPYSEPRLAFLRLHVGDFIPGEPVPPTDLSDVELWLNPSKFYGGPTIEDLANMSITDMFKTSFNVTAKSSAALHGQYSECAGRIHKFTAHRRLFVTRGGWMGLGSWDVREGDEVVVLRGGKTPFVIRRRYDVEEEKAERYEMIGEAYVQGIMMGEALEMGRGMRVWDIV</sequence>
<proteinExistence type="predicted"/>
<evidence type="ECO:0000259" key="1">
    <source>
        <dbReference type="Pfam" id="PF06985"/>
    </source>
</evidence>
<organism evidence="2 3">
    <name type="scientific">Cercophora newfieldiana</name>
    <dbReference type="NCBI Taxonomy" id="92897"/>
    <lineage>
        <taxon>Eukaryota</taxon>
        <taxon>Fungi</taxon>
        <taxon>Dikarya</taxon>
        <taxon>Ascomycota</taxon>
        <taxon>Pezizomycotina</taxon>
        <taxon>Sordariomycetes</taxon>
        <taxon>Sordariomycetidae</taxon>
        <taxon>Sordariales</taxon>
        <taxon>Lasiosphaeriaceae</taxon>
        <taxon>Cercophora</taxon>
    </lineage>
</organism>
<dbReference type="Pfam" id="PF06985">
    <property type="entry name" value="HET"/>
    <property type="match status" value="1"/>
</dbReference>
<dbReference type="AlphaFoldDB" id="A0AA40CQQ5"/>
<evidence type="ECO:0000313" key="3">
    <source>
        <dbReference type="Proteomes" id="UP001174936"/>
    </source>
</evidence>